<dbReference type="SMART" id="SM00382">
    <property type="entry name" value="AAA"/>
    <property type="match status" value="1"/>
</dbReference>
<organism evidence="10 11">
    <name type="scientific">Kineobactrum sediminis</name>
    <dbReference type="NCBI Taxonomy" id="1905677"/>
    <lineage>
        <taxon>Bacteria</taxon>
        <taxon>Pseudomonadati</taxon>
        <taxon>Pseudomonadota</taxon>
        <taxon>Gammaproteobacteria</taxon>
        <taxon>Cellvibrionales</taxon>
        <taxon>Halieaceae</taxon>
        <taxon>Kineobactrum</taxon>
    </lineage>
</organism>
<keyword evidence="11" id="KW-1185">Reference proteome</keyword>
<evidence type="ECO:0000256" key="6">
    <source>
        <dbReference type="ARBA" id="ARBA00023136"/>
    </source>
</evidence>
<dbReference type="InterPro" id="IPR003439">
    <property type="entry name" value="ABC_transporter-like_ATP-bd"/>
</dbReference>
<gene>
    <name evidence="10" type="ORF">CWI75_02615</name>
</gene>
<feature type="transmembrane region" description="Helical" evidence="7">
    <location>
        <begin position="184"/>
        <end position="203"/>
    </location>
</feature>
<dbReference type="FunFam" id="3.40.50.300:FF:000218">
    <property type="entry name" value="Multidrug ABC transporter ATP-binding protein"/>
    <property type="match status" value="1"/>
</dbReference>
<reference evidence="11" key="1">
    <citation type="submission" date="2017-11" db="EMBL/GenBank/DDBJ databases">
        <title>The draft genome sequence of Chromatocurvus sp. F02.</title>
        <authorList>
            <person name="Du Z.-J."/>
            <person name="Chang Y.-Q."/>
        </authorList>
    </citation>
    <scope>NUCLEOTIDE SEQUENCE [LARGE SCALE GENOMIC DNA]</scope>
    <source>
        <strain evidence="11">F02</strain>
    </source>
</reference>
<dbReference type="InterPro" id="IPR017871">
    <property type="entry name" value="ABC_transporter-like_CS"/>
</dbReference>
<evidence type="ECO:0000256" key="3">
    <source>
        <dbReference type="ARBA" id="ARBA00022741"/>
    </source>
</evidence>
<comment type="caution">
    <text evidence="10">The sequence shown here is derived from an EMBL/GenBank/DDBJ whole genome shotgun (WGS) entry which is preliminary data.</text>
</comment>
<dbReference type="InterPro" id="IPR003593">
    <property type="entry name" value="AAA+_ATPase"/>
</dbReference>
<keyword evidence="6 7" id="KW-0472">Membrane</keyword>
<dbReference type="InterPro" id="IPR036640">
    <property type="entry name" value="ABC1_TM_sf"/>
</dbReference>
<dbReference type="SUPFAM" id="SSF52540">
    <property type="entry name" value="P-loop containing nucleoside triphosphate hydrolases"/>
    <property type="match status" value="1"/>
</dbReference>
<dbReference type="InterPro" id="IPR027417">
    <property type="entry name" value="P-loop_NTPase"/>
</dbReference>
<sequence>MFWPLYPASGPGRSGRGVVPLSSTRSLSPLLSVFRFLLPYRGRMLAAGTALVFTAGATLFLGRGIQMLIDEGFGGGTSEDLRAAISVIMVIAGAMAIGTFARFYLVSWLGERVSADIRKAVFNNIIHLHPGYFETNRSGEIMSRLTTDTTLLQTIIGSSLSMALRSGLTLTGGLVLMFVTNVKLSLIITAGVPLVLLPILIFGRRVRRLSTESQDSIASVGSYAGEIIQHIRTVQSYTSENRESTAFSGEVERAFSIARRRIRQRALLVCMAILLLFTGMGVMLWSGGQDVITGRMSGGELGAFVFYAMMVGSGFATISEVWGELQRAAGAAERLLELVHTRSELVDTGSTPDLPVARLELRHLSFAYPARPADPALRGVSLTIDPGKSLALVGPSGAGKSTLFELLQRFYDPQEGSIVFDGVDIRDMGLQTLRQQLALVPQQPALFTDTVRYNIAYGKACATDREIEAAARAAHAHEFIIALPGGYSSHLGEQGVRLSGGQRQRIALARAILNNPRVLLLDEATSALDSESEHQVQLALHELMRDRTTVIIAHRLSTILHADRIAVLDRGELIATGTHQSLLQDCELYARLASLQFQDV</sequence>
<feature type="transmembrane region" description="Helical" evidence="7">
    <location>
        <begin position="266"/>
        <end position="285"/>
    </location>
</feature>
<dbReference type="EMBL" id="PKLZ01000001">
    <property type="protein sequence ID" value="PLW84252.1"/>
    <property type="molecule type" value="Genomic_DNA"/>
</dbReference>
<feature type="domain" description="ABC transmembrane type-1" evidence="9">
    <location>
        <begin position="45"/>
        <end position="327"/>
    </location>
</feature>
<dbReference type="AlphaFoldDB" id="A0A2N5Y785"/>
<feature type="domain" description="ABC transporter" evidence="8">
    <location>
        <begin position="359"/>
        <end position="595"/>
    </location>
</feature>
<dbReference type="Proteomes" id="UP000234845">
    <property type="component" value="Unassembled WGS sequence"/>
</dbReference>
<evidence type="ECO:0000256" key="1">
    <source>
        <dbReference type="ARBA" id="ARBA00004651"/>
    </source>
</evidence>
<proteinExistence type="predicted"/>
<dbReference type="Gene3D" id="1.20.1560.10">
    <property type="entry name" value="ABC transporter type 1, transmembrane domain"/>
    <property type="match status" value="1"/>
</dbReference>
<dbReference type="PROSITE" id="PS00211">
    <property type="entry name" value="ABC_TRANSPORTER_1"/>
    <property type="match status" value="1"/>
</dbReference>
<evidence type="ECO:0000256" key="7">
    <source>
        <dbReference type="SAM" id="Phobius"/>
    </source>
</evidence>
<dbReference type="PROSITE" id="PS50929">
    <property type="entry name" value="ABC_TM1F"/>
    <property type="match status" value="1"/>
</dbReference>
<feature type="transmembrane region" description="Helical" evidence="7">
    <location>
        <begin position="44"/>
        <end position="63"/>
    </location>
</feature>
<evidence type="ECO:0000313" key="11">
    <source>
        <dbReference type="Proteomes" id="UP000234845"/>
    </source>
</evidence>
<keyword evidence="4 10" id="KW-0067">ATP-binding</keyword>
<dbReference type="Pfam" id="PF00664">
    <property type="entry name" value="ABC_membrane"/>
    <property type="match status" value="1"/>
</dbReference>
<dbReference type="NCBIfam" id="TIGR02204">
    <property type="entry name" value="MsbA_rel"/>
    <property type="match status" value="1"/>
</dbReference>
<dbReference type="SUPFAM" id="SSF90123">
    <property type="entry name" value="ABC transporter transmembrane region"/>
    <property type="match status" value="1"/>
</dbReference>
<dbReference type="GO" id="GO:0005886">
    <property type="term" value="C:plasma membrane"/>
    <property type="evidence" value="ECO:0007669"/>
    <property type="project" value="UniProtKB-SubCell"/>
</dbReference>
<keyword evidence="2 7" id="KW-0812">Transmembrane</keyword>
<dbReference type="InterPro" id="IPR011527">
    <property type="entry name" value="ABC1_TM_dom"/>
</dbReference>
<evidence type="ECO:0000313" key="10">
    <source>
        <dbReference type="EMBL" id="PLW84252.1"/>
    </source>
</evidence>
<dbReference type="InterPro" id="IPR039421">
    <property type="entry name" value="Type_1_exporter"/>
</dbReference>
<protein>
    <submittedName>
        <fullName evidence="10">ABC transporter ATP-binding protein</fullName>
    </submittedName>
</protein>
<accession>A0A2N5Y785</accession>
<dbReference type="PANTHER" id="PTHR43394">
    <property type="entry name" value="ATP-DEPENDENT PERMEASE MDL1, MITOCHONDRIAL"/>
    <property type="match status" value="1"/>
</dbReference>
<evidence type="ECO:0000256" key="2">
    <source>
        <dbReference type="ARBA" id="ARBA00022692"/>
    </source>
</evidence>
<evidence type="ECO:0000256" key="5">
    <source>
        <dbReference type="ARBA" id="ARBA00022989"/>
    </source>
</evidence>
<dbReference type="InterPro" id="IPR011918">
    <property type="entry name" value="ABC_MsbA_ATP-bd"/>
</dbReference>
<dbReference type="GO" id="GO:0015421">
    <property type="term" value="F:ABC-type oligopeptide transporter activity"/>
    <property type="evidence" value="ECO:0007669"/>
    <property type="project" value="TreeGrafter"/>
</dbReference>
<dbReference type="Gene3D" id="3.40.50.300">
    <property type="entry name" value="P-loop containing nucleotide triphosphate hydrolases"/>
    <property type="match status" value="1"/>
</dbReference>
<dbReference type="Pfam" id="PF00005">
    <property type="entry name" value="ABC_tran"/>
    <property type="match status" value="1"/>
</dbReference>
<comment type="subcellular location">
    <subcellularLocation>
        <location evidence="1">Cell membrane</location>
        <topology evidence="1">Multi-pass membrane protein</topology>
    </subcellularLocation>
</comment>
<feature type="transmembrane region" description="Helical" evidence="7">
    <location>
        <begin position="83"/>
        <end position="105"/>
    </location>
</feature>
<dbReference type="GO" id="GO:0016887">
    <property type="term" value="F:ATP hydrolysis activity"/>
    <property type="evidence" value="ECO:0007669"/>
    <property type="project" value="InterPro"/>
</dbReference>
<feature type="transmembrane region" description="Helical" evidence="7">
    <location>
        <begin position="305"/>
        <end position="325"/>
    </location>
</feature>
<dbReference type="GO" id="GO:0005524">
    <property type="term" value="F:ATP binding"/>
    <property type="evidence" value="ECO:0007669"/>
    <property type="project" value="UniProtKB-KW"/>
</dbReference>
<dbReference type="PANTHER" id="PTHR43394:SF1">
    <property type="entry name" value="ATP-BINDING CASSETTE SUB-FAMILY B MEMBER 10, MITOCHONDRIAL"/>
    <property type="match status" value="1"/>
</dbReference>
<evidence type="ECO:0000256" key="4">
    <source>
        <dbReference type="ARBA" id="ARBA00022840"/>
    </source>
</evidence>
<evidence type="ECO:0000259" key="8">
    <source>
        <dbReference type="PROSITE" id="PS50893"/>
    </source>
</evidence>
<dbReference type="CDD" id="cd18575">
    <property type="entry name" value="ABC_6TM_bac_exporter_ABCB8_10_like"/>
    <property type="match status" value="1"/>
</dbReference>
<dbReference type="PROSITE" id="PS50893">
    <property type="entry name" value="ABC_TRANSPORTER_2"/>
    <property type="match status" value="1"/>
</dbReference>
<keyword evidence="5 7" id="KW-1133">Transmembrane helix</keyword>
<dbReference type="OrthoDB" id="9806127at2"/>
<name>A0A2N5Y785_9GAMM</name>
<keyword evidence="3" id="KW-0547">Nucleotide-binding</keyword>
<evidence type="ECO:0000259" key="9">
    <source>
        <dbReference type="PROSITE" id="PS50929"/>
    </source>
</evidence>